<feature type="compositionally biased region" description="Basic and acidic residues" evidence="1">
    <location>
        <begin position="1"/>
        <end position="10"/>
    </location>
</feature>
<dbReference type="Proteomes" id="UP001067708">
    <property type="component" value="Unassembled WGS sequence"/>
</dbReference>
<evidence type="ECO:0000256" key="1">
    <source>
        <dbReference type="SAM" id="MobiDB-lite"/>
    </source>
</evidence>
<name>A0ABT4I1E2_9BACL</name>
<comment type="caution">
    <text evidence="2">The sequence shown here is derived from an EMBL/GenBank/DDBJ whole genome shotgun (WGS) entry which is preliminary data.</text>
</comment>
<evidence type="ECO:0000313" key="3">
    <source>
        <dbReference type="Proteomes" id="UP001067708"/>
    </source>
</evidence>
<dbReference type="RefSeq" id="WP_258417843.1">
    <property type="nucleotide sequence ID" value="NZ_JAPTNG010000012.1"/>
</dbReference>
<protein>
    <submittedName>
        <fullName evidence="2">Uncharacterized protein</fullName>
    </submittedName>
</protein>
<accession>A0ABT4I1E2</accession>
<proteinExistence type="predicted"/>
<keyword evidence="3" id="KW-1185">Reference proteome</keyword>
<sequence length="51" mass="6121">MKPEDRRPDTSKNGMMKKNILKVREESIRKRGRSIVDRLNARKMRAEDNHK</sequence>
<reference evidence="2" key="1">
    <citation type="submission" date="2022-09" db="EMBL/GenBank/DDBJ databases">
        <title>Genome analysis and characterization of larvicidal activity of Brevibacillus strains.</title>
        <authorList>
            <person name="Patrusheva E.V."/>
            <person name="Izotova A.O."/>
            <person name="Toshchakov S.V."/>
            <person name="Sineoky S.P."/>
        </authorList>
    </citation>
    <scope>NUCLEOTIDE SEQUENCE</scope>
    <source>
        <strain evidence="2">VKPM_B-13244</strain>
    </source>
</reference>
<feature type="region of interest" description="Disordered" evidence="1">
    <location>
        <begin position="1"/>
        <end position="27"/>
    </location>
</feature>
<evidence type="ECO:0000313" key="2">
    <source>
        <dbReference type="EMBL" id="MCZ0832265.1"/>
    </source>
</evidence>
<organism evidence="2 3">
    <name type="scientific">Brevibacillus halotolerans</name>
    <dbReference type="NCBI Taxonomy" id="1507437"/>
    <lineage>
        <taxon>Bacteria</taxon>
        <taxon>Bacillati</taxon>
        <taxon>Bacillota</taxon>
        <taxon>Bacilli</taxon>
        <taxon>Bacillales</taxon>
        <taxon>Paenibacillaceae</taxon>
        <taxon>Brevibacillus</taxon>
    </lineage>
</organism>
<dbReference type="EMBL" id="JAPTNG010000012">
    <property type="protein sequence ID" value="MCZ0832265.1"/>
    <property type="molecule type" value="Genomic_DNA"/>
</dbReference>
<gene>
    <name evidence="2" type="ORF">O0535_16090</name>
</gene>